<dbReference type="EMBL" id="BMMS01000005">
    <property type="protein sequence ID" value="GGO84231.1"/>
    <property type="molecule type" value="Genomic_DNA"/>
</dbReference>
<dbReference type="Gene3D" id="2.60.40.1180">
    <property type="entry name" value="Golgi alpha-mannosidase II"/>
    <property type="match status" value="1"/>
</dbReference>
<feature type="compositionally biased region" description="Basic and acidic residues" evidence="1">
    <location>
        <begin position="824"/>
        <end position="833"/>
    </location>
</feature>
<dbReference type="Proteomes" id="UP000641932">
    <property type="component" value="Unassembled WGS sequence"/>
</dbReference>
<dbReference type="Gene3D" id="3.20.20.80">
    <property type="entry name" value="Glycosidases"/>
    <property type="match status" value="1"/>
</dbReference>
<name>A0A918DUA5_9ACTN</name>
<dbReference type="SUPFAM" id="SSF51011">
    <property type="entry name" value="Glycosyl hydrolase domain"/>
    <property type="match status" value="1"/>
</dbReference>
<comment type="caution">
    <text evidence="3">The sequence shown here is derived from an EMBL/GenBank/DDBJ whole genome shotgun (WGS) entry which is preliminary data.</text>
</comment>
<dbReference type="AlphaFoldDB" id="A0A918DUA5"/>
<dbReference type="InterPro" id="IPR017853">
    <property type="entry name" value="GH"/>
</dbReference>
<evidence type="ECO:0000256" key="1">
    <source>
        <dbReference type="SAM" id="MobiDB-lite"/>
    </source>
</evidence>
<gene>
    <name evidence="3" type="ORF">GCM10012280_15230</name>
</gene>
<reference evidence="3" key="1">
    <citation type="journal article" date="2014" name="Int. J. Syst. Evol. Microbiol.">
        <title>Complete genome sequence of Corynebacterium casei LMG S-19264T (=DSM 44701T), isolated from a smear-ripened cheese.</title>
        <authorList>
            <consortium name="US DOE Joint Genome Institute (JGI-PGF)"/>
            <person name="Walter F."/>
            <person name="Albersmeier A."/>
            <person name="Kalinowski J."/>
            <person name="Ruckert C."/>
        </authorList>
    </citation>
    <scope>NUCLEOTIDE SEQUENCE</scope>
    <source>
        <strain evidence="3">CGMCC 4.7201</strain>
    </source>
</reference>
<organism evidence="3 4">
    <name type="scientific">Wenjunlia tyrosinilytica</name>
    <dbReference type="NCBI Taxonomy" id="1544741"/>
    <lineage>
        <taxon>Bacteria</taxon>
        <taxon>Bacillati</taxon>
        <taxon>Actinomycetota</taxon>
        <taxon>Actinomycetes</taxon>
        <taxon>Kitasatosporales</taxon>
        <taxon>Streptomycetaceae</taxon>
        <taxon>Wenjunlia</taxon>
    </lineage>
</organism>
<dbReference type="CDD" id="cd00551">
    <property type="entry name" value="AmyAc_family"/>
    <property type="match status" value="1"/>
</dbReference>
<accession>A0A918DUA5</accession>
<keyword evidence="4" id="KW-1185">Reference proteome</keyword>
<dbReference type="InterPro" id="IPR032091">
    <property type="entry name" value="Malt_amylase-like_C"/>
</dbReference>
<dbReference type="SUPFAM" id="SSF69322">
    <property type="entry name" value="Tricorn protease domain 2"/>
    <property type="match status" value="1"/>
</dbReference>
<dbReference type="InterPro" id="IPR013780">
    <property type="entry name" value="Glyco_hydro_b"/>
</dbReference>
<dbReference type="RefSeq" id="WP_189130758.1">
    <property type="nucleotide sequence ID" value="NZ_BMMS01000005.1"/>
</dbReference>
<sequence length="1003" mass="106270">MSPGTDAGTGRDMAALVEALARRSHDLVRLAECVSLAAAVEPAFLRRARLRFLPRSTAALEAELWFSPLVEAAGEHALLLDPEASRALWSRLARRPEHAAAVRRFTREAHAHAPRTTRLYEELLWAPLDPDGDQGKADHELGRLLRAVASDGRAADDLGRWALHYLPRLPEALREKENAWRVRVASAERLGLPVPEDTEAPDGDATHTARALVQRSIPFGVAAQGDGIVISRPPDAEAAVLRAAGGRKVRLDLSSTLSHTGEPVRLELEEGQVLHLPFTVVQRRARDGTLLASTAHPGEATDLVAAPEADDRSIGWAVLLADGTVVLHALDGRETGRVAPEEGGPPRRRIALSSGGHIWLTFLEGDRVRQIVLRSGEERAGPSLYQRVSADPRWVQLVGDRGSDVYWTDREGDSALLLRGNATGRVHRMAVAGGPIRVLWTTTGFAGSATVAAIDEHGVLRVWEAAGDRPALTLASAATALTGDPGGGLVAWADPDGGVWGWRKPDGGAASPRSWEDSRRFLIGQAPWPVTSLALGPDGRLAAAGGDSHILLWPTSAPDPDRLPLRIRLPFRASKVCAVPDGTWTIAGVGGPVEVRTEDGSRYLMTPDTEPASDVGRLPTWIRGCVLALAGPAALGSGPGSGLRGFAERLAGIANAGVTCVVVGPADPIPRSHRLHAPPLGAEPMLPLGFERDFAQLMTDVRRHGMRLVVDLDLSSVSGAGTGFPGIEVLDSVRRWLDVGVDGIRLVGGFGPEDSLLTDLRHLIDGYDDRALIGTTRQFEAAHRLFAPQGSGEQGCHVVVVSGLGGELTGRPSPQGHGEGSDGEDGHGEDGRAEGVGTGIQWLPLGAIGPQWGDSLPEGLTPGAKTLLAGLLLCLPGCPVLPLPLIQGGQDPAGVPLRRMVEQRRNQLALTRGDCRFLHAGHESVLAVLRRHGGEVVLCLANTAGQEVGVAFTAEQLGWAGPLGLLDLLGGDGVRHDGEREVAFRLAPGAMRWFRLHGPPGTG</sequence>
<dbReference type="Pfam" id="PF16657">
    <property type="entry name" value="Malt_amylase_C"/>
    <property type="match status" value="1"/>
</dbReference>
<protein>
    <recommendedName>
        <fullName evidence="2">Maltogenic amylase-like C-terminal domain-containing protein</fullName>
    </recommendedName>
</protein>
<feature type="domain" description="Maltogenic amylase-like C-terminal" evidence="2">
    <location>
        <begin position="916"/>
        <end position="993"/>
    </location>
</feature>
<evidence type="ECO:0000313" key="3">
    <source>
        <dbReference type="EMBL" id="GGO84231.1"/>
    </source>
</evidence>
<dbReference type="InterPro" id="IPR015943">
    <property type="entry name" value="WD40/YVTN_repeat-like_dom_sf"/>
</dbReference>
<feature type="region of interest" description="Disordered" evidence="1">
    <location>
        <begin position="807"/>
        <end position="835"/>
    </location>
</feature>
<proteinExistence type="predicted"/>
<evidence type="ECO:0000259" key="2">
    <source>
        <dbReference type="Pfam" id="PF16657"/>
    </source>
</evidence>
<reference evidence="3" key="2">
    <citation type="submission" date="2020-09" db="EMBL/GenBank/DDBJ databases">
        <authorList>
            <person name="Sun Q."/>
            <person name="Zhou Y."/>
        </authorList>
    </citation>
    <scope>NUCLEOTIDE SEQUENCE</scope>
    <source>
        <strain evidence="3">CGMCC 4.7201</strain>
    </source>
</reference>
<dbReference type="SUPFAM" id="SSF51445">
    <property type="entry name" value="(Trans)glycosidases"/>
    <property type="match status" value="1"/>
</dbReference>
<dbReference type="SUPFAM" id="SSF82171">
    <property type="entry name" value="DPP6 N-terminal domain-like"/>
    <property type="match status" value="1"/>
</dbReference>
<dbReference type="Gene3D" id="2.130.10.10">
    <property type="entry name" value="YVTN repeat-like/Quinoprotein amine dehydrogenase"/>
    <property type="match status" value="1"/>
</dbReference>
<evidence type="ECO:0000313" key="4">
    <source>
        <dbReference type="Proteomes" id="UP000641932"/>
    </source>
</evidence>